<evidence type="ECO:0000313" key="8">
    <source>
        <dbReference type="EMBL" id="EGG22230.1"/>
    </source>
</evidence>
<comment type="subcellular location">
    <subcellularLocation>
        <location evidence="1">Membrane</location>
        <topology evidence="1">Multi-pass membrane protein</topology>
    </subcellularLocation>
</comment>
<dbReference type="STRING" id="1054147.F4PPB7"/>
<dbReference type="GO" id="GO:0042910">
    <property type="term" value="F:xenobiotic transmembrane transporter activity"/>
    <property type="evidence" value="ECO:0007669"/>
    <property type="project" value="InterPro"/>
</dbReference>
<evidence type="ECO:0000256" key="2">
    <source>
        <dbReference type="ARBA" id="ARBA00010199"/>
    </source>
</evidence>
<feature type="transmembrane region" description="Helical" evidence="7">
    <location>
        <begin position="40"/>
        <end position="58"/>
    </location>
</feature>
<evidence type="ECO:0000256" key="3">
    <source>
        <dbReference type="ARBA" id="ARBA00022692"/>
    </source>
</evidence>
<feature type="transmembrane region" description="Helical" evidence="7">
    <location>
        <begin position="118"/>
        <end position="136"/>
    </location>
</feature>
<evidence type="ECO:0000256" key="5">
    <source>
        <dbReference type="ARBA" id="ARBA00023136"/>
    </source>
</evidence>
<feature type="transmembrane region" description="Helical" evidence="7">
    <location>
        <begin position="317"/>
        <end position="338"/>
    </location>
</feature>
<proteinExistence type="inferred from homology"/>
<dbReference type="GO" id="GO:1990961">
    <property type="term" value="P:xenobiotic detoxification by transmembrane export across the plasma membrane"/>
    <property type="evidence" value="ECO:0007669"/>
    <property type="project" value="InterPro"/>
</dbReference>
<evidence type="ECO:0000256" key="6">
    <source>
        <dbReference type="SAM" id="MobiDB-lite"/>
    </source>
</evidence>
<dbReference type="OrthoDB" id="2126698at2759"/>
<name>F4PPB7_CACFS</name>
<dbReference type="RefSeq" id="XP_004360081.1">
    <property type="nucleotide sequence ID" value="XM_004360024.1"/>
</dbReference>
<feature type="compositionally biased region" description="Basic and acidic residues" evidence="6">
    <location>
        <begin position="610"/>
        <end position="619"/>
    </location>
</feature>
<dbReference type="InterPro" id="IPR002528">
    <property type="entry name" value="MATE_fam"/>
</dbReference>
<dbReference type="AlphaFoldDB" id="F4PPB7"/>
<dbReference type="GeneID" id="14874776"/>
<feature type="transmembrane region" description="Helical" evidence="7">
    <location>
        <begin position="185"/>
        <end position="208"/>
    </location>
</feature>
<evidence type="ECO:0000256" key="1">
    <source>
        <dbReference type="ARBA" id="ARBA00004141"/>
    </source>
</evidence>
<dbReference type="GO" id="GO:0015297">
    <property type="term" value="F:antiporter activity"/>
    <property type="evidence" value="ECO:0007669"/>
    <property type="project" value="InterPro"/>
</dbReference>
<dbReference type="EMBL" id="GL883009">
    <property type="protein sequence ID" value="EGG22230.1"/>
    <property type="molecule type" value="Genomic_DNA"/>
</dbReference>
<feature type="transmembrane region" description="Helical" evidence="7">
    <location>
        <begin position="429"/>
        <end position="452"/>
    </location>
</feature>
<organism evidence="8 9">
    <name type="scientific">Cavenderia fasciculata</name>
    <name type="common">Slime mold</name>
    <name type="synonym">Dictyostelium fasciculatum</name>
    <dbReference type="NCBI Taxonomy" id="261658"/>
    <lineage>
        <taxon>Eukaryota</taxon>
        <taxon>Amoebozoa</taxon>
        <taxon>Evosea</taxon>
        <taxon>Eumycetozoa</taxon>
        <taxon>Dictyostelia</taxon>
        <taxon>Acytosteliales</taxon>
        <taxon>Cavenderiaceae</taxon>
        <taxon>Cavenderia</taxon>
    </lineage>
</organism>
<feature type="compositionally biased region" description="Acidic residues" evidence="6">
    <location>
        <begin position="580"/>
        <end position="593"/>
    </location>
</feature>
<feature type="region of interest" description="Disordered" evidence="6">
    <location>
        <begin position="510"/>
        <end position="619"/>
    </location>
</feature>
<feature type="transmembrane region" description="Helical" evidence="7">
    <location>
        <begin position="458"/>
        <end position="478"/>
    </location>
</feature>
<feature type="transmembrane region" description="Helical" evidence="7">
    <location>
        <begin position="358"/>
        <end position="376"/>
    </location>
</feature>
<protein>
    <submittedName>
        <fullName evidence="8">Multi antimicrobial extrusion family protein</fullName>
    </submittedName>
</protein>
<feature type="compositionally biased region" description="Basic residues" evidence="6">
    <location>
        <begin position="546"/>
        <end position="556"/>
    </location>
</feature>
<keyword evidence="3 7" id="KW-0812">Transmembrane</keyword>
<dbReference type="NCBIfam" id="TIGR00797">
    <property type="entry name" value="matE"/>
    <property type="match status" value="1"/>
</dbReference>
<dbReference type="Pfam" id="PF01554">
    <property type="entry name" value="MatE"/>
    <property type="match status" value="2"/>
</dbReference>
<dbReference type="Proteomes" id="UP000007797">
    <property type="component" value="Unassembled WGS sequence"/>
</dbReference>
<dbReference type="KEGG" id="dfa:DFA_04348"/>
<dbReference type="CDD" id="cd13132">
    <property type="entry name" value="MATE_eukaryotic"/>
    <property type="match status" value="1"/>
</dbReference>
<keyword evidence="4 7" id="KW-1133">Transmembrane helix</keyword>
<keyword evidence="5 7" id="KW-0472">Membrane</keyword>
<reference evidence="9" key="1">
    <citation type="journal article" date="2011" name="Genome Res.">
        <title>Phylogeny-wide analysis of social amoeba genomes highlights ancient origins for complex intercellular communication.</title>
        <authorList>
            <person name="Heidel A.J."/>
            <person name="Lawal H.M."/>
            <person name="Felder M."/>
            <person name="Schilde C."/>
            <person name="Helps N.R."/>
            <person name="Tunggal B."/>
            <person name="Rivero F."/>
            <person name="John U."/>
            <person name="Schleicher M."/>
            <person name="Eichinger L."/>
            <person name="Platzer M."/>
            <person name="Noegel A.A."/>
            <person name="Schaap P."/>
            <person name="Gloeckner G."/>
        </authorList>
    </citation>
    <scope>NUCLEOTIDE SEQUENCE [LARGE SCALE GENOMIC DNA]</scope>
    <source>
        <strain evidence="9">SH3</strain>
    </source>
</reference>
<dbReference type="GO" id="GO:0016020">
    <property type="term" value="C:membrane"/>
    <property type="evidence" value="ECO:0007669"/>
    <property type="project" value="UniProtKB-SubCell"/>
</dbReference>
<dbReference type="OMA" id="RIEGAFY"/>
<comment type="similarity">
    <text evidence="2">Belongs to the multi antimicrobial extrusion (MATE) (TC 2.A.66.1) family.</text>
</comment>
<feature type="transmembrane region" description="Helical" evidence="7">
    <location>
        <begin position="156"/>
        <end position="173"/>
    </location>
</feature>
<evidence type="ECO:0000256" key="7">
    <source>
        <dbReference type="SAM" id="Phobius"/>
    </source>
</evidence>
<evidence type="ECO:0000313" key="9">
    <source>
        <dbReference type="Proteomes" id="UP000007797"/>
    </source>
</evidence>
<gene>
    <name evidence="8" type="ORF">DFA_04348</name>
</gene>
<dbReference type="PANTHER" id="PTHR11206">
    <property type="entry name" value="MULTIDRUG RESISTANCE PROTEIN"/>
    <property type="match status" value="1"/>
</dbReference>
<sequence>MTLPKSISQLDVEALAKEKYHNVKNTLKDSKEEIIFLLEWIWPVLIANILNNVAYLFVNMAFAGRLGKDELAAVALGNTWQFSTSAIAIGTLNAMDTLISQSYGAKNYQLIGVTVQRAAIISIIYCFFISILWIFTYPIMVAMHQDQHVALLTQQYTTYMLPGLWLGTLLTILEKYLQAQGIMKSSIVVGVILNIANAIFNFIFVHGVRGDGGMGVIGCSLATSLSKTISFFALLGWIYFFKLHERPVKTWYGFSRQALSISGLKEYLHLGVPAGLQMVFEGCGFEILTILAGKSNQTQTQPNTRLLGPTSLDAHSIAMNFTLMTFMIPLSLSIALSVRIGQLLGARQPQMAKRTTRIGFGISIVFMMVVSSTQFFSRHFIGSIYSSDIEVRQMVAKLLPISALFQIFDGFQTTCQGIIRGVGKNKIGAVINFTAFYLVGLPISSVLTFVVMHKVYGLWIGLSCGLAACAIILGIVVNRIDWNAEMERALARTAADGAGGLMDEEETLGLEKDKQDKEDQEQGDSQTNSEDISIDGAEMETIKRKEKEKKKKQQHHKKEEKIGLMNEQDGDRSSSNSNSDSDEDEQDDDDDDQSTTRTIPSSSIVLNHNHHSDTIDNDI</sequence>
<dbReference type="InterPro" id="IPR045069">
    <property type="entry name" value="MATE_euk"/>
</dbReference>
<feature type="transmembrane region" description="Helical" evidence="7">
    <location>
        <begin position="214"/>
        <end position="240"/>
    </location>
</feature>
<accession>F4PPB7</accession>
<keyword evidence="9" id="KW-1185">Reference proteome</keyword>
<evidence type="ECO:0000256" key="4">
    <source>
        <dbReference type="ARBA" id="ARBA00022989"/>
    </source>
</evidence>